<dbReference type="GO" id="GO:0052856">
    <property type="term" value="F:NAD(P)HX epimerase activity"/>
    <property type="evidence" value="ECO:0007669"/>
    <property type="project" value="UniProtKB-UniRule"/>
</dbReference>
<dbReference type="InterPro" id="IPR004443">
    <property type="entry name" value="YjeF_N_dom"/>
</dbReference>
<gene>
    <name evidence="3" type="primary">nnr_1</name>
    <name evidence="1" type="synonym">nnrE</name>
    <name evidence="3" type="ORF">BOA8489_02022</name>
</gene>
<reference evidence="4" key="1">
    <citation type="submission" date="2017-05" db="EMBL/GenBank/DDBJ databases">
        <authorList>
            <person name="Rodrigo-Torres L."/>
            <person name="Arahal R. D."/>
            <person name="Lucena T."/>
        </authorList>
    </citation>
    <scope>NUCLEOTIDE SEQUENCE [LARGE SCALE GENOMIC DNA]</scope>
    <source>
        <strain evidence="4">CECT 8489</strain>
    </source>
</reference>
<sequence length="222" mass="24109">MTDALTSAQMRNIEQTAIDGGKVTGLELMDRAGKAVVKAIFETWPDLLNAPRRAGILAGPGNNGGDGFVIANRLRDYGWDVEVFHYGDIDKMPPDAKVNALAFANAGGVVSPIIPFEGRDMRFADPPTDVWIDAFFGIGLTRPLPEEVRAAFLSISYERNWQSNKLVAVDILSGIDADTGERLTEFPLKPDMTVTFHAPKIGHLEGEGADWCGQLIVKNIGL</sequence>
<dbReference type="PROSITE" id="PS51385">
    <property type="entry name" value="YJEF_N"/>
    <property type="match status" value="1"/>
</dbReference>
<keyword evidence="1" id="KW-0547">Nucleotide-binding</keyword>
<feature type="binding site" evidence="1">
    <location>
        <begin position="62"/>
        <end position="66"/>
    </location>
    <ligand>
        <name>(6S)-NADPHX</name>
        <dbReference type="ChEBI" id="CHEBI:64076"/>
    </ligand>
</feature>
<feature type="binding site" evidence="1">
    <location>
        <position position="133"/>
    </location>
    <ligand>
        <name>K(+)</name>
        <dbReference type="ChEBI" id="CHEBI:29103"/>
    </ligand>
</feature>
<dbReference type="Gene3D" id="3.40.50.10260">
    <property type="entry name" value="YjeF N-terminal domain"/>
    <property type="match status" value="1"/>
</dbReference>
<keyword evidence="1" id="KW-0479">Metal-binding</keyword>
<comment type="cofactor">
    <cofactor evidence="1">
        <name>K(+)</name>
        <dbReference type="ChEBI" id="CHEBI:29103"/>
    </cofactor>
    <text evidence="1">Binds 1 potassium ion per subunit.</text>
</comment>
<feature type="domain" description="YjeF N-terminal" evidence="2">
    <location>
        <begin position="10"/>
        <end position="222"/>
    </location>
</feature>
<dbReference type="EC" id="5.1.99.6" evidence="1"/>
<comment type="catalytic activity">
    <reaction evidence="1">
        <text>(6R)-NADPHX = (6S)-NADPHX</text>
        <dbReference type="Rhea" id="RHEA:32227"/>
        <dbReference type="ChEBI" id="CHEBI:64076"/>
        <dbReference type="ChEBI" id="CHEBI:64077"/>
        <dbReference type="EC" id="5.1.99.6"/>
    </reaction>
</comment>
<dbReference type="AlphaFoldDB" id="A0A238IZK8"/>
<feature type="binding site" evidence="1">
    <location>
        <position position="173"/>
    </location>
    <ligand>
        <name>K(+)</name>
        <dbReference type="ChEBI" id="CHEBI:29103"/>
    </ligand>
</feature>
<dbReference type="InterPro" id="IPR036652">
    <property type="entry name" value="YjeF_N_dom_sf"/>
</dbReference>
<organism evidence="3 4">
    <name type="scientific">Boseongicola aestuarii</name>
    <dbReference type="NCBI Taxonomy" id="1470561"/>
    <lineage>
        <taxon>Bacteria</taxon>
        <taxon>Pseudomonadati</taxon>
        <taxon>Pseudomonadota</taxon>
        <taxon>Alphaproteobacteria</taxon>
        <taxon>Rhodobacterales</taxon>
        <taxon>Paracoccaceae</taxon>
        <taxon>Boseongicola</taxon>
    </lineage>
</organism>
<dbReference type="HAMAP" id="MF_01966">
    <property type="entry name" value="NADHX_epimerase"/>
    <property type="match status" value="1"/>
</dbReference>
<keyword evidence="1" id="KW-0520">NAD</keyword>
<keyword evidence="1" id="KW-0413">Isomerase</keyword>
<comment type="caution">
    <text evidence="1">Lacks conserved residue(s) required for the propagation of feature annotation.</text>
</comment>
<accession>A0A238IZK8</accession>
<comment type="catalytic activity">
    <reaction evidence="1">
        <text>(6R)-NADHX = (6S)-NADHX</text>
        <dbReference type="Rhea" id="RHEA:32215"/>
        <dbReference type="ChEBI" id="CHEBI:64074"/>
        <dbReference type="ChEBI" id="CHEBI:64075"/>
        <dbReference type="EC" id="5.1.99.6"/>
    </reaction>
</comment>
<name>A0A238IZK8_9RHOB</name>
<comment type="similarity">
    <text evidence="1">Belongs to the NnrE/AIBP family.</text>
</comment>
<comment type="function">
    <text evidence="1">Catalyzes the epimerization of the S- and R-forms of NAD(P)HX, a damaged form of NAD(P)H that is a result of enzymatic or heat-dependent hydration. This is a prerequisite for the S-specific NAD(P)H-hydrate dehydratase to allow the repair of both epimers of NAD(P)HX.</text>
</comment>
<dbReference type="GO" id="GO:0046872">
    <property type="term" value="F:metal ion binding"/>
    <property type="evidence" value="ECO:0007669"/>
    <property type="project" value="UniProtKB-KW"/>
</dbReference>
<dbReference type="NCBIfam" id="TIGR00197">
    <property type="entry name" value="yjeF_nterm"/>
    <property type="match status" value="1"/>
</dbReference>
<keyword evidence="1" id="KW-0521">NADP</keyword>
<dbReference type="GO" id="GO:0000166">
    <property type="term" value="F:nucleotide binding"/>
    <property type="evidence" value="ECO:0007669"/>
    <property type="project" value="UniProtKB-KW"/>
</dbReference>
<feature type="binding site" evidence="1">
    <location>
        <position position="63"/>
    </location>
    <ligand>
        <name>K(+)</name>
        <dbReference type="ChEBI" id="CHEBI:29103"/>
    </ligand>
</feature>
<dbReference type="Proteomes" id="UP000201838">
    <property type="component" value="Unassembled WGS sequence"/>
</dbReference>
<evidence type="ECO:0000259" key="2">
    <source>
        <dbReference type="PROSITE" id="PS51385"/>
    </source>
</evidence>
<proteinExistence type="inferred from homology"/>
<feature type="binding site" evidence="1">
    <location>
        <begin position="137"/>
        <end position="143"/>
    </location>
    <ligand>
        <name>(6S)-NADPHX</name>
        <dbReference type="ChEBI" id="CHEBI:64076"/>
    </ligand>
</feature>
<dbReference type="SUPFAM" id="SSF64153">
    <property type="entry name" value="YjeF N-terminal domain-like"/>
    <property type="match status" value="1"/>
</dbReference>
<evidence type="ECO:0000313" key="4">
    <source>
        <dbReference type="Proteomes" id="UP000201838"/>
    </source>
</evidence>
<evidence type="ECO:0000313" key="3">
    <source>
        <dbReference type="EMBL" id="SMX23909.1"/>
    </source>
</evidence>
<evidence type="ECO:0000256" key="1">
    <source>
        <dbReference type="HAMAP-Rule" id="MF_01966"/>
    </source>
</evidence>
<feature type="binding site" evidence="1">
    <location>
        <position position="170"/>
    </location>
    <ligand>
        <name>(6S)-NADPHX</name>
        <dbReference type="ChEBI" id="CHEBI:64076"/>
    </ligand>
</feature>
<keyword evidence="4" id="KW-1185">Reference proteome</keyword>
<dbReference type="Pfam" id="PF03853">
    <property type="entry name" value="YjeF_N"/>
    <property type="match status" value="1"/>
</dbReference>
<dbReference type="EMBL" id="FXXQ01000006">
    <property type="protein sequence ID" value="SMX23909.1"/>
    <property type="molecule type" value="Genomic_DNA"/>
</dbReference>
<protein>
    <recommendedName>
        <fullName evidence="1">NAD(P)H-hydrate epimerase</fullName>
        <ecNumber evidence="1">5.1.99.6</ecNumber>
    </recommendedName>
    <alternativeName>
        <fullName evidence="1">NAD(P)HX epimerase</fullName>
    </alternativeName>
</protein>
<keyword evidence="1" id="KW-0630">Potassium</keyword>
<dbReference type="RefSeq" id="WP_306345758.1">
    <property type="nucleotide sequence ID" value="NZ_FXXQ01000006.1"/>
</dbReference>